<dbReference type="SUPFAM" id="SSF57959">
    <property type="entry name" value="Leucine zipper domain"/>
    <property type="match status" value="1"/>
</dbReference>
<dbReference type="PANTHER" id="PTHR23334">
    <property type="entry name" value="CCAAT/ENHANCER BINDING PROTEIN"/>
    <property type="match status" value="1"/>
</dbReference>
<dbReference type="GO" id="GO:0000981">
    <property type="term" value="F:DNA-binding transcription factor activity, RNA polymerase II-specific"/>
    <property type="evidence" value="ECO:0007669"/>
    <property type="project" value="TreeGrafter"/>
</dbReference>
<accession>A0A199VL22</accession>
<dbReference type="Gene3D" id="1.20.5.170">
    <property type="match status" value="1"/>
</dbReference>
<feature type="compositionally biased region" description="Low complexity" evidence="4">
    <location>
        <begin position="225"/>
        <end position="235"/>
    </location>
</feature>
<dbReference type="Proteomes" id="UP000092600">
    <property type="component" value="Unassembled WGS sequence"/>
</dbReference>
<dbReference type="AlphaFoldDB" id="A0A199VL22"/>
<evidence type="ECO:0000313" key="6">
    <source>
        <dbReference type="EMBL" id="OAY77703.1"/>
    </source>
</evidence>
<keyword evidence="1" id="KW-0805">Transcription regulation</keyword>
<feature type="region of interest" description="Disordered" evidence="4">
    <location>
        <begin position="76"/>
        <end position="98"/>
    </location>
</feature>
<evidence type="ECO:0000256" key="4">
    <source>
        <dbReference type="SAM" id="MobiDB-lite"/>
    </source>
</evidence>
<dbReference type="SMART" id="SM00338">
    <property type="entry name" value="BRLZ"/>
    <property type="match status" value="1"/>
</dbReference>
<dbReference type="CDD" id="cd14686">
    <property type="entry name" value="bZIP"/>
    <property type="match status" value="1"/>
</dbReference>
<gene>
    <name evidence="6" type="ORF">ACMD2_06504</name>
</gene>
<feature type="domain" description="BZIP" evidence="5">
    <location>
        <begin position="85"/>
        <end position="152"/>
    </location>
</feature>
<proteinExistence type="predicted"/>
<dbReference type="GO" id="GO:0000978">
    <property type="term" value="F:RNA polymerase II cis-regulatory region sequence-specific DNA binding"/>
    <property type="evidence" value="ECO:0007669"/>
    <property type="project" value="TreeGrafter"/>
</dbReference>
<evidence type="ECO:0000259" key="5">
    <source>
        <dbReference type="SMART" id="SM00338"/>
    </source>
</evidence>
<feature type="region of interest" description="Disordered" evidence="4">
    <location>
        <begin position="225"/>
        <end position="245"/>
    </location>
</feature>
<feature type="coiled-coil region" evidence="3">
    <location>
        <begin position="105"/>
        <end position="132"/>
    </location>
</feature>
<dbReference type="InterPro" id="IPR031106">
    <property type="entry name" value="C/EBP"/>
</dbReference>
<evidence type="ECO:0000256" key="2">
    <source>
        <dbReference type="ARBA" id="ARBA00023163"/>
    </source>
</evidence>
<evidence type="ECO:0000256" key="3">
    <source>
        <dbReference type="SAM" id="Coils"/>
    </source>
</evidence>
<dbReference type="GO" id="GO:0006351">
    <property type="term" value="P:DNA-templated transcription"/>
    <property type="evidence" value="ECO:0007669"/>
    <property type="project" value="InterPro"/>
</dbReference>
<dbReference type="Pfam" id="PF07716">
    <property type="entry name" value="bZIP_2"/>
    <property type="match status" value="1"/>
</dbReference>
<dbReference type="InterPro" id="IPR004827">
    <property type="entry name" value="bZIP"/>
</dbReference>
<protein>
    <recommendedName>
        <fullName evidence="5">BZIP domain-containing protein</fullName>
    </recommendedName>
</protein>
<organism evidence="6 7">
    <name type="scientific">Ananas comosus</name>
    <name type="common">Pineapple</name>
    <name type="synonym">Ananas ananas</name>
    <dbReference type="NCBI Taxonomy" id="4615"/>
    <lineage>
        <taxon>Eukaryota</taxon>
        <taxon>Viridiplantae</taxon>
        <taxon>Streptophyta</taxon>
        <taxon>Embryophyta</taxon>
        <taxon>Tracheophyta</taxon>
        <taxon>Spermatophyta</taxon>
        <taxon>Magnoliopsida</taxon>
        <taxon>Liliopsida</taxon>
        <taxon>Poales</taxon>
        <taxon>Bromeliaceae</taxon>
        <taxon>Bromelioideae</taxon>
        <taxon>Ananas</taxon>
    </lineage>
</organism>
<name>A0A199VL22_ANACO</name>
<evidence type="ECO:0000256" key="1">
    <source>
        <dbReference type="ARBA" id="ARBA00023015"/>
    </source>
</evidence>
<comment type="caution">
    <text evidence="6">The sequence shown here is derived from an EMBL/GenBank/DDBJ whole genome shotgun (WGS) entry which is preliminary data.</text>
</comment>
<evidence type="ECO:0000313" key="7">
    <source>
        <dbReference type="Proteomes" id="UP000092600"/>
    </source>
</evidence>
<reference evidence="6 7" key="1">
    <citation type="journal article" date="2016" name="DNA Res.">
        <title>The draft genome of MD-2 pineapple using hybrid error correction of long reads.</title>
        <authorList>
            <person name="Redwan R.M."/>
            <person name="Saidin A."/>
            <person name="Kumar S.V."/>
        </authorList>
    </citation>
    <scope>NUCLEOTIDE SEQUENCE [LARGE SCALE GENOMIC DNA]</scope>
    <source>
        <strain evidence="7">cv. MD2</strain>
        <tissue evidence="6">Leaf</tissue>
    </source>
</reference>
<keyword evidence="3" id="KW-0175">Coiled coil</keyword>
<dbReference type="InterPro" id="IPR046347">
    <property type="entry name" value="bZIP_sf"/>
</dbReference>
<dbReference type="EMBL" id="LSRQ01001477">
    <property type="protein sequence ID" value="OAY77703.1"/>
    <property type="molecule type" value="Genomic_DNA"/>
</dbReference>
<dbReference type="PANTHER" id="PTHR23334:SF49">
    <property type="entry name" value="BASIC LEUCINE ZIPPER 23"/>
    <property type="match status" value="1"/>
</dbReference>
<dbReference type="STRING" id="4615.A0A199VL22"/>
<sequence>MEENIDFSESDMFSTPINGEDPLLSCSMDSIFDEILKDTHHHVCTHTHTCNPPAPGPDLSHTHTCLHVHTKILSAPADRSAESAEKSSCPKKRLRGNRDAVKKYREKKKAHAASLEEEAAKLRALNQQLMNRLQGEAALVAEAARLRCLLVDIRGRIEGEIGSFPYQKPMRRGGELVSMHFVSPCDFCCDDQVYCGYPGMRLKNIEGSDVTMDGRGSGVCDVGSGRCRGSPSSGSKNLQKEKVSVDGRSAVDDKLISLLASSPEDIRRTSTVFHLSLSLFI</sequence>
<keyword evidence="2" id="KW-0804">Transcription</keyword>